<keyword evidence="5" id="KW-1185">Reference proteome</keyword>
<comment type="similarity">
    <text evidence="1">Belongs to the cystatin family.</text>
</comment>
<accession>A0AAV2S976</accession>
<organism evidence="4 5">
    <name type="scientific">Meganyctiphanes norvegica</name>
    <name type="common">Northern krill</name>
    <name type="synonym">Thysanopoda norvegica</name>
    <dbReference type="NCBI Taxonomy" id="48144"/>
    <lineage>
        <taxon>Eukaryota</taxon>
        <taxon>Metazoa</taxon>
        <taxon>Ecdysozoa</taxon>
        <taxon>Arthropoda</taxon>
        <taxon>Crustacea</taxon>
        <taxon>Multicrustacea</taxon>
        <taxon>Malacostraca</taxon>
        <taxon>Eumalacostraca</taxon>
        <taxon>Eucarida</taxon>
        <taxon>Euphausiacea</taxon>
        <taxon>Euphausiidae</taxon>
        <taxon>Meganyctiphanes</taxon>
    </lineage>
</organism>
<evidence type="ECO:0000256" key="3">
    <source>
        <dbReference type="ARBA" id="ARBA00022704"/>
    </source>
</evidence>
<proteinExistence type="inferred from homology"/>
<evidence type="ECO:0000256" key="1">
    <source>
        <dbReference type="ARBA" id="ARBA00009403"/>
    </source>
</evidence>
<dbReference type="InterPro" id="IPR001713">
    <property type="entry name" value="Prot_inh_stefin"/>
</dbReference>
<name>A0AAV2S976_MEGNR</name>
<dbReference type="PRINTS" id="PR00295">
    <property type="entry name" value="STEFINA"/>
</dbReference>
<comment type="caution">
    <text evidence="4">The sequence shown here is derived from an EMBL/GenBank/DDBJ whole genome shotgun (WGS) entry which is preliminary data.</text>
</comment>
<gene>
    <name evidence="4" type="ORF">MNOR_LOCUS32770</name>
</gene>
<dbReference type="AlphaFoldDB" id="A0AAV2S976"/>
<evidence type="ECO:0000313" key="5">
    <source>
        <dbReference type="Proteomes" id="UP001497623"/>
    </source>
</evidence>
<dbReference type="GO" id="GO:0005829">
    <property type="term" value="C:cytosol"/>
    <property type="evidence" value="ECO:0007669"/>
    <property type="project" value="TreeGrafter"/>
</dbReference>
<evidence type="ECO:0000313" key="4">
    <source>
        <dbReference type="EMBL" id="CAL4162040.1"/>
    </source>
</evidence>
<dbReference type="GO" id="GO:0004869">
    <property type="term" value="F:cysteine-type endopeptidase inhibitor activity"/>
    <property type="evidence" value="ECO:0007669"/>
    <property type="project" value="UniProtKB-KW"/>
</dbReference>
<dbReference type="SUPFAM" id="SSF54403">
    <property type="entry name" value="Cystatin/monellin"/>
    <property type="match status" value="1"/>
</dbReference>
<keyword evidence="2" id="KW-0646">Protease inhibitor</keyword>
<reference evidence="4 5" key="1">
    <citation type="submission" date="2024-05" db="EMBL/GenBank/DDBJ databases">
        <authorList>
            <person name="Wallberg A."/>
        </authorList>
    </citation>
    <scope>NUCLEOTIDE SEQUENCE [LARGE SCALE GENOMIC DNA]</scope>
</reference>
<sequence length="237" mass="27017">MVKVRILIKYFTARVLSILPDFTRTSSSNIHFWFKQTIPLNGYIDADEKPENWYKIVSSMSNFVNVLRPKKLRKSTKKDVRKCNSTLKALKIGVNGCKSNFWTVSNCNCSNNSSGQLSATKTELSETALLQSQVSDQIKLKCIVEQVVEFHTGGWGPVNPADGSMQTLLDPLRQEVEDWIFPMQVDEFIVISYRVQVVAGENIFAKVRIGDNSNIHIFVFSQSWTPILELQEVWCNF</sequence>
<dbReference type="PANTHER" id="PTHR11414:SF21">
    <property type="entry name" value="CYSTATIN 14A, TANDEM DUPLICATE 1-RELATED"/>
    <property type="match status" value="1"/>
</dbReference>
<dbReference type="Gene3D" id="3.10.450.10">
    <property type="match status" value="1"/>
</dbReference>
<keyword evidence="3" id="KW-0789">Thiol protease inhibitor</keyword>
<feature type="non-terminal residue" evidence="4">
    <location>
        <position position="237"/>
    </location>
</feature>
<protein>
    <submittedName>
        <fullName evidence="4">Uncharacterized protein</fullName>
    </submittedName>
</protein>
<dbReference type="InterPro" id="IPR046350">
    <property type="entry name" value="Cystatin_sf"/>
</dbReference>
<dbReference type="Proteomes" id="UP001497623">
    <property type="component" value="Unassembled WGS sequence"/>
</dbReference>
<dbReference type="EMBL" id="CAXKWB010045296">
    <property type="protein sequence ID" value="CAL4162040.1"/>
    <property type="molecule type" value="Genomic_DNA"/>
</dbReference>
<dbReference type="PANTHER" id="PTHR11414">
    <property type="entry name" value="CYSTATIN FAMILY MEMBER"/>
    <property type="match status" value="1"/>
</dbReference>
<evidence type="ECO:0000256" key="2">
    <source>
        <dbReference type="ARBA" id="ARBA00022690"/>
    </source>
</evidence>